<accession>A0AA97AQ13</accession>
<feature type="repeat" description="TPR" evidence="1">
    <location>
        <begin position="126"/>
        <end position="159"/>
    </location>
</feature>
<organism evidence="4">
    <name type="scientific">Leptolyngbya boryana CZ1</name>
    <dbReference type="NCBI Taxonomy" id="3060204"/>
    <lineage>
        <taxon>Bacteria</taxon>
        <taxon>Bacillati</taxon>
        <taxon>Cyanobacteriota</taxon>
        <taxon>Cyanophyceae</taxon>
        <taxon>Leptolyngbyales</taxon>
        <taxon>Leptolyngbyaceae</taxon>
        <taxon>Leptolyngbya group</taxon>
        <taxon>Leptolyngbya</taxon>
    </lineage>
</organism>
<feature type="chain" id="PRO_5041719958" evidence="2">
    <location>
        <begin position="31"/>
        <end position="845"/>
    </location>
</feature>
<proteinExistence type="predicted"/>
<dbReference type="EMBL" id="CP130144">
    <property type="protein sequence ID" value="WNZ45294.1"/>
    <property type="molecule type" value="Genomic_DNA"/>
</dbReference>
<dbReference type="SMART" id="SM00028">
    <property type="entry name" value="TPR"/>
    <property type="match status" value="9"/>
</dbReference>
<dbReference type="PROSITE" id="PS50005">
    <property type="entry name" value="TPR"/>
    <property type="match status" value="2"/>
</dbReference>
<reference evidence="4" key="1">
    <citation type="journal article" date="2023" name="Plants (Basel)">
        <title>Genomic Analysis of Leptolyngbya boryana CZ1 Reveals Efficient Carbon Fixation Modules.</title>
        <authorList>
            <person name="Bai X."/>
            <person name="Wang H."/>
            <person name="Cheng W."/>
            <person name="Wang J."/>
            <person name="Ma M."/>
            <person name="Hu H."/>
            <person name="Song Z."/>
            <person name="Ma H."/>
            <person name="Fan Y."/>
            <person name="Du C."/>
            <person name="Xu J."/>
        </authorList>
    </citation>
    <scope>NUCLEOTIDE SEQUENCE</scope>
    <source>
        <strain evidence="4">CZ1</strain>
    </source>
</reference>
<dbReference type="InterPro" id="IPR011990">
    <property type="entry name" value="TPR-like_helical_dom_sf"/>
</dbReference>
<sequence length="845" mass="94069">MRCFLKSLSLTSGLIVALFLTGISAQFASAQTTITQAQQSNRKAEADRLFREGVQSYEAKQIGRAIALWEQAAKLYQDIGDLQWQGKTLTNLGNAYDDLSQPDKALAAYKAAIQFFQAVKDRSSEARATMNLGFIYNSTSQYEEALAAFSKVIPIYRELNDRHGEARAIRNRGIVYLDLFRHVDAIEAFDQAISIFGELKDRTNVSGALMNQGTAYSQLGQYEDALITFNLALFMFQELKDQKAELQARNNRANIYAKLFRYQEALAAYNEILPIYQKLGDQSATAKTLLNRGVIYFSLARYDEALADYNLALPIFRAIKNRNGEAQILSNRGVIHSSFSRYEDAIAAYQQALPIFRAIKNRDGEATTLNNLGIMQIRTRQFAQAEQSLRDAIALYESIRLDRLSEAAKISVFEIQSGSYRWLQQALIAQNQPEKALTVSEWGRTKALIERLSQQLQPNTSQTTRNAPDLKTLTQIARSQNATLVEYSTIYDRGKETQLYIWVIQPNGKVSFRQVDLTTALPKQCSQIAQLIGNSRNSIGVRSAQSDWLIVDETAQKNPCSQSDSDENFKVLHKLLIEPIASLLPTDPNQHVVFIPDRTLFLVPFPALKAANGKYLIEKHTLRTASSIQLLDKTRALKSRPRGKDALIVGNPFMPNDPNSSQVKQLSNLPNAEQEAMTIASLFNTQAITGKQGTKKTVLKQMLDAKIIHLATHGSFDDRNGFRSWLALAPFEKDSGILTAEEIAQLKLHADLVVLSACDTGRGRVTGDGVVGLSRSFIAAGVPSVIVSLWAVPDAPTSDLMKAFYQQLQRNPDKAQALRQAMLATLKAHPNPKDWAAFTLIGEAL</sequence>
<dbReference type="InterPro" id="IPR024983">
    <property type="entry name" value="CHAT_dom"/>
</dbReference>
<dbReference type="PANTHER" id="PTHR10098">
    <property type="entry name" value="RAPSYN-RELATED"/>
    <property type="match status" value="1"/>
</dbReference>
<feature type="repeat" description="TPR" evidence="1">
    <location>
        <begin position="286"/>
        <end position="319"/>
    </location>
</feature>
<dbReference type="Pfam" id="PF13374">
    <property type="entry name" value="TPR_10"/>
    <property type="match status" value="1"/>
</dbReference>
<dbReference type="RefSeq" id="WP_316427012.1">
    <property type="nucleotide sequence ID" value="NZ_CP130144.1"/>
</dbReference>
<keyword evidence="1" id="KW-0802">TPR repeat</keyword>
<evidence type="ECO:0000256" key="1">
    <source>
        <dbReference type="PROSITE-ProRule" id="PRU00339"/>
    </source>
</evidence>
<dbReference type="Pfam" id="PF13424">
    <property type="entry name" value="TPR_12"/>
    <property type="match status" value="3"/>
</dbReference>
<dbReference type="InterPro" id="IPR019734">
    <property type="entry name" value="TPR_rpt"/>
</dbReference>
<reference evidence="4" key="2">
    <citation type="submission" date="2023-07" db="EMBL/GenBank/DDBJ databases">
        <authorList>
            <person name="Bai X.-H."/>
            <person name="Wang H.-H."/>
            <person name="Wang J."/>
            <person name="Ma M.-Y."/>
            <person name="Hu H.-H."/>
            <person name="Song Z.-L."/>
            <person name="Ma H.-G."/>
            <person name="Fan Y."/>
            <person name="Du C.-Y."/>
            <person name="Xu J.-C."/>
        </authorList>
    </citation>
    <scope>NUCLEOTIDE SEQUENCE</scope>
    <source>
        <strain evidence="4">CZ1</strain>
    </source>
</reference>
<dbReference type="Gene3D" id="1.25.40.10">
    <property type="entry name" value="Tetratricopeptide repeat domain"/>
    <property type="match status" value="2"/>
</dbReference>
<dbReference type="AlphaFoldDB" id="A0AA97AQ13"/>
<protein>
    <submittedName>
        <fullName evidence="4">CHAT domain-containing protein</fullName>
    </submittedName>
</protein>
<evidence type="ECO:0000259" key="3">
    <source>
        <dbReference type="Pfam" id="PF12770"/>
    </source>
</evidence>
<evidence type="ECO:0000256" key="2">
    <source>
        <dbReference type="SAM" id="SignalP"/>
    </source>
</evidence>
<feature type="domain" description="CHAT" evidence="3">
    <location>
        <begin position="570"/>
        <end position="843"/>
    </location>
</feature>
<dbReference type="Pfam" id="PF12770">
    <property type="entry name" value="CHAT"/>
    <property type="match status" value="1"/>
</dbReference>
<dbReference type="PANTHER" id="PTHR10098:SF108">
    <property type="entry name" value="TETRATRICOPEPTIDE REPEAT PROTEIN 28"/>
    <property type="match status" value="1"/>
</dbReference>
<dbReference type="Pfam" id="PF13181">
    <property type="entry name" value="TPR_8"/>
    <property type="match status" value="1"/>
</dbReference>
<keyword evidence="2" id="KW-0732">Signal</keyword>
<dbReference type="SUPFAM" id="SSF48452">
    <property type="entry name" value="TPR-like"/>
    <property type="match status" value="2"/>
</dbReference>
<evidence type="ECO:0000313" key="4">
    <source>
        <dbReference type="EMBL" id="WNZ45294.1"/>
    </source>
</evidence>
<gene>
    <name evidence="4" type="ORF">Q2T42_26245</name>
</gene>
<name>A0AA97AQ13_LEPBY</name>
<feature type="signal peptide" evidence="2">
    <location>
        <begin position="1"/>
        <end position="30"/>
    </location>
</feature>